<sequence>MGYYTDFSLTAEGSGPVYEKMMAERHKITFSHSNYDFTLGTWLDRDYSDNLKWYEHEEDMKTLSSEWPNVLFILEGDGEEAGDMWKAWFRNGHMYKLTAKIVFETTKPDLDKYLPYDHNLEKELAERYKRELQDQIDELKRRLDGLA</sequence>
<dbReference type="GeneID" id="77926825"/>
<keyword evidence="2" id="KW-1185">Reference proteome</keyword>
<proteinExistence type="predicted"/>
<organism evidence="1 2">
    <name type="scientific">Streptomyces phage Tomas</name>
    <dbReference type="NCBI Taxonomy" id="2914443"/>
    <lineage>
        <taxon>Viruses</taxon>
        <taxon>Duplodnaviria</taxon>
        <taxon>Heunggongvirae</taxon>
        <taxon>Uroviricota</taxon>
        <taxon>Caudoviricetes</taxon>
        <taxon>Stanwilliamsviridae</taxon>
        <taxon>Boydwoodruffvirinae</taxon>
        <taxon>Tomasvirus</taxon>
        <taxon>Tomasvirus tomas</taxon>
    </lineage>
</organism>
<accession>A0AA49H3Q2</accession>
<evidence type="ECO:0000313" key="2">
    <source>
        <dbReference type="Proteomes" id="UP001202581"/>
    </source>
</evidence>
<dbReference type="RefSeq" id="YP_010651231.1">
    <property type="nucleotide sequence ID" value="NC_070781.1"/>
</dbReference>
<dbReference type="KEGG" id="vg:77926825"/>
<dbReference type="EMBL" id="OL829978">
    <property type="protein sequence ID" value="UMO76292.1"/>
    <property type="molecule type" value="Genomic_DNA"/>
</dbReference>
<dbReference type="Proteomes" id="UP001202581">
    <property type="component" value="Segment"/>
</dbReference>
<name>A0AA49H3Q2_9CAUD</name>
<protein>
    <submittedName>
        <fullName evidence="1">Uncharacterized protein</fullName>
    </submittedName>
</protein>
<reference evidence="1" key="1">
    <citation type="submission" date="2021-12" db="EMBL/GenBank/DDBJ databases">
        <authorList>
            <person name="Khadka S."/>
            <person name="Uribe D.A."/>
            <person name="Klipsch I.N."/>
            <person name="Rene S.R."/>
            <person name="Jimenez M.L."/>
            <person name="Saini B.K."/>
            <person name="Zugasti M."/>
            <person name="Bullon R.M."/>
            <person name="Sharp C.D."/>
            <person name="Kapinga K.O."/>
            <person name="Warner C.P."/>
            <person name="Sarinana J."/>
            <person name="Jimenez A."/>
            <person name="Layton S.R."/>
            <person name="Nayek S."/>
            <person name="Hughes L.E."/>
            <person name="Garlena R.A."/>
            <person name="Russell D.A."/>
            <person name="Jacobs-Sera D."/>
            <person name="Hatfull G.F."/>
        </authorList>
    </citation>
    <scope>NUCLEOTIDE SEQUENCE</scope>
</reference>
<gene>
    <name evidence="1" type="primary">107</name>
    <name evidence="1" type="ORF">SEA_TOMAS_107</name>
</gene>
<evidence type="ECO:0000313" key="1">
    <source>
        <dbReference type="EMBL" id="UMO76292.1"/>
    </source>
</evidence>